<gene>
    <name evidence="5" type="ORF">EHS13_28920</name>
</gene>
<dbReference type="AlphaFoldDB" id="A0A6B8RWK3"/>
<dbReference type="Gene3D" id="1.10.10.10">
    <property type="entry name" value="Winged helix-like DNA-binding domain superfamily/Winged helix DNA-binding domain"/>
    <property type="match status" value="1"/>
</dbReference>
<dbReference type="InterPro" id="IPR029016">
    <property type="entry name" value="GAF-like_dom_sf"/>
</dbReference>
<dbReference type="InterPro" id="IPR000792">
    <property type="entry name" value="Tscrpt_reg_LuxR_C"/>
</dbReference>
<keyword evidence="3" id="KW-0804">Transcription</keyword>
<proteinExistence type="predicted"/>
<dbReference type="PANTHER" id="PTHR44688:SF16">
    <property type="entry name" value="DNA-BINDING TRANSCRIPTIONAL ACTIVATOR DEVR_DOSR"/>
    <property type="match status" value="1"/>
</dbReference>
<evidence type="ECO:0000256" key="3">
    <source>
        <dbReference type="ARBA" id="ARBA00023163"/>
    </source>
</evidence>
<dbReference type="CDD" id="cd06170">
    <property type="entry name" value="LuxR_C_like"/>
    <property type="match status" value="1"/>
</dbReference>
<dbReference type="Pfam" id="PF00196">
    <property type="entry name" value="GerE"/>
    <property type="match status" value="1"/>
</dbReference>
<dbReference type="KEGG" id="ppsc:EHS13_28920"/>
<dbReference type="PANTHER" id="PTHR44688">
    <property type="entry name" value="DNA-BINDING TRANSCRIPTIONAL ACTIVATOR DEVR_DOSR"/>
    <property type="match status" value="1"/>
</dbReference>
<name>A0A6B8RWK3_9BACL</name>
<evidence type="ECO:0000313" key="6">
    <source>
        <dbReference type="Proteomes" id="UP000426246"/>
    </source>
</evidence>
<dbReference type="GO" id="GO:0045892">
    <property type="term" value="P:negative regulation of DNA-templated transcription"/>
    <property type="evidence" value="ECO:0007669"/>
    <property type="project" value="UniProtKB-ARBA"/>
</dbReference>
<dbReference type="GO" id="GO:0003677">
    <property type="term" value="F:DNA binding"/>
    <property type="evidence" value="ECO:0007669"/>
    <property type="project" value="UniProtKB-KW"/>
</dbReference>
<protein>
    <recommendedName>
        <fullName evidence="4">HTH luxR-type domain-containing protein</fullName>
    </recommendedName>
</protein>
<dbReference type="SUPFAM" id="SSF55781">
    <property type="entry name" value="GAF domain-like"/>
    <property type="match status" value="1"/>
</dbReference>
<accession>A0A6B8RWK3</accession>
<dbReference type="OrthoDB" id="9808843at2"/>
<evidence type="ECO:0000313" key="5">
    <source>
        <dbReference type="EMBL" id="QGR00288.1"/>
    </source>
</evidence>
<evidence type="ECO:0000256" key="2">
    <source>
        <dbReference type="ARBA" id="ARBA00023125"/>
    </source>
</evidence>
<dbReference type="InterPro" id="IPR016032">
    <property type="entry name" value="Sig_transdc_resp-reg_C-effctor"/>
</dbReference>
<organism evidence="5 6">
    <name type="scientific">Paenibacillus psychroresistens</name>
    <dbReference type="NCBI Taxonomy" id="1778678"/>
    <lineage>
        <taxon>Bacteria</taxon>
        <taxon>Bacillati</taxon>
        <taxon>Bacillota</taxon>
        <taxon>Bacilli</taxon>
        <taxon>Bacillales</taxon>
        <taxon>Paenibacillaceae</taxon>
        <taxon>Paenibacillus</taxon>
    </lineage>
</organism>
<dbReference type="PRINTS" id="PR00038">
    <property type="entry name" value="HTHLUXR"/>
</dbReference>
<sequence length="532" mass="60256">MMELLFHAHKGIDFLGYAEKEHDIGFRVTELVHLKESTLLDAHFSLGEGFLGQVATTRQLGYWEHIDKDPRISFFIQNKLHPQTLFCYPIMNSDTLIGLLFGGSETETEIAEGLLHLGQAVAALIGVHITFQSLRSDRDTYYLRMSMLMEICKTLSVVKDIKRVLFILVDLSLNLVQGSFSCVIHKQAADKMNIVSRGMPRSQAEKYLKDISVRYAETATNRLDERAFEGAGLYIFEGFQTMEFPLMYGNTFYGVLSIAISTSNDFIEYKEFMQSLTIVASSAIDRIQGELSTSAWEAIELLHRSIQQWDPPAFMLSQLAREMIIDYSHVSELPASQSKLLEMAILLNAFDPQLLGSILKATPENAILIQLADEVRNIRVLLEGRSGRVEALSHSENSQIVALTLFYTEHLTSYSVEPPIIFRLELRESFAKFISKRQIVDMEMSIFEPILENRTEHGDLKQAIKALKLLSAREQDVISLVAEGRSNREIAEKLVISEHTVKNHMTSIFNKMGVTDRSHLIAMVYQLGYNAN</sequence>
<dbReference type="PROSITE" id="PS00622">
    <property type="entry name" value="HTH_LUXR_1"/>
    <property type="match status" value="1"/>
</dbReference>
<evidence type="ECO:0000256" key="1">
    <source>
        <dbReference type="ARBA" id="ARBA00023015"/>
    </source>
</evidence>
<dbReference type="SMART" id="SM00421">
    <property type="entry name" value="HTH_LUXR"/>
    <property type="match status" value="1"/>
</dbReference>
<dbReference type="EMBL" id="CP034235">
    <property type="protein sequence ID" value="QGR00288.1"/>
    <property type="molecule type" value="Genomic_DNA"/>
</dbReference>
<keyword evidence="2" id="KW-0238">DNA-binding</keyword>
<dbReference type="SUPFAM" id="SSF46894">
    <property type="entry name" value="C-terminal effector domain of the bipartite response regulators"/>
    <property type="match status" value="1"/>
</dbReference>
<feature type="domain" description="HTH luxR-type" evidence="4">
    <location>
        <begin position="463"/>
        <end position="528"/>
    </location>
</feature>
<dbReference type="InterPro" id="IPR036388">
    <property type="entry name" value="WH-like_DNA-bd_sf"/>
</dbReference>
<dbReference type="Gene3D" id="3.30.450.40">
    <property type="match status" value="1"/>
</dbReference>
<evidence type="ECO:0000259" key="4">
    <source>
        <dbReference type="PROSITE" id="PS50043"/>
    </source>
</evidence>
<keyword evidence="1" id="KW-0805">Transcription regulation</keyword>
<dbReference type="PROSITE" id="PS50043">
    <property type="entry name" value="HTH_LUXR_2"/>
    <property type="match status" value="1"/>
</dbReference>
<keyword evidence="6" id="KW-1185">Reference proteome</keyword>
<reference evidence="6" key="1">
    <citation type="submission" date="2018-11" db="EMBL/GenBank/DDBJ databases">
        <title>Complete genome sequence of Paenibacillus sp. ML311-T8.</title>
        <authorList>
            <person name="Nam Y.-D."/>
            <person name="Kang J."/>
            <person name="Chung W.-H."/>
            <person name="Park Y.S."/>
        </authorList>
    </citation>
    <scope>NUCLEOTIDE SEQUENCE [LARGE SCALE GENOMIC DNA]</scope>
    <source>
        <strain evidence="6">ML311-T8</strain>
    </source>
</reference>
<dbReference type="Proteomes" id="UP000426246">
    <property type="component" value="Chromosome"/>
</dbReference>